<keyword evidence="4" id="KW-1185">Reference proteome</keyword>
<evidence type="ECO:0000313" key="3">
    <source>
        <dbReference type="EMBL" id="MQM16877.1"/>
    </source>
</evidence>
<feature type="region of interest" description="Disordered" evidence="1">
    <location>
        <begin position="1"/>
        <end position="31"/>
    </location>
</feature>
<sequence>MQTSIEVDAYLGQRPGGLPPSCSQRPSMLPSTWDPRLGLVKSWRWTGSTGNGGKSFPWFLQELRLYHSEEDSSDELSDNNESSKDSEDEEAMLSRRLQRILAKKKKFQSGRRHFKKHKEFKKSEGKDQKTTEPICYECKKPGHIKAEYPKLKKGEYKKKDNFRKFRKYKKKAMAAVWENNSDSDNESTQSSEGEEEANLAFMANTDEKAITLRPRHRPPPDLKPSTSPARNFLRVSPSTILPDLQNLSLLDSMASIVVSGSIGGYGAAFLTTDEQARFASVKTKLCKHKAVDLADLEKNGMGSLIEALQRLKWMKIATLSDVSHPDLVKAFYVCLKTEEDETLTSMVKGTQIRITRELLASLFEVSTSGRSGVYTVDTHVKGLGIIGPEYRLKDGKLDINQLSTFNRLLHFIICQIIVPRSATFSSCTKVDSDLMFWAIQNQEINTAELIIERMRRKTWWGIQGVVPLRAVKRRPTGLGVVVSIEGLSYAEHVLSISKISGLMQSEVEEDHVFPSRSPLLQCSKLAAHDPNLKTWWDPGCCFPSVVKEDLVGSRVLFPFSCEGRPGGVSRVLLFPSGVKEDQLS</sequence>
<evidence type="ECO:0000259" key="2">
    <source>
        <dbReference type="Pfam" id="PF20167"/>
    </source>
</evidence>
<dbReference type="InterPro" id="IPR046796">
    <property type="entry name" value="Transposase_32_dom"/>
</dbReference>
<proteinExistence type="predicted"/>
<name>A0A843XCC1_COLES</name>
<comment type="caution">
    <text evidence="3">The sequence shown here is derived from an EMBL/GenBank/DDBJ whole genome shotgun (WGS) entry which is preliminary data.</text>
</comment>
<feature type="compositionally biased region" description="Polar residues" evidence="1">
    <location>
        <begin position="178"/>
        <end position="191"/>
    </location>
</feature>
<dbReference type="Pfam" id="PF20167">
    <property type="entry name" value="Transposase_32"/>
    <property type="match status" value="1"/>
</dbReference>
<protein>
    <recommendedName>
        <fullName evidence="2">Putative plant transposon protein domain-containing protein</fullName>
    </recommendedName>
</protein>
<evidence type="ECO:0000313" key="4">
    <source>
        <dbReference type="Proteomes" id="UP000652761"/>
    </source>
</evidence>
<feature type="compositionally biased region" description="Basic residues" evidence="1">
    <location>
        <begin position="96"/>
        <end position="120"/>
    </location>
</feature>
<accession>A0A843XCC1</accession>
<dbReference type="EMBL" id="NMUH01007223">
    <property type="protein sequence ID" value="MQM16877.1"/>
    <property type="molecule type" value="Genomic_DNA"/>
</dbReference>
<reference evidence="3" key="1">
    <citation type="submission" date="2017-07" db="EMBL/GenBank/DDBJ databases">
        <title>Taro Niue Genome Assembly and Annotation.</title>
        <authorList>
            <person name="Atibalentja N."/>
            <person name="Keating K."/>
            <person name="Fields C.J."/>
        </authorList>
    </citation>
    <scope>NUCLEOTIDE SEQUENCE</scope>
    <source>
        <strain evidence="3">Niue_2</strain>
        <tissue evidence="3">Leaf</tissue>
    </source>
</reference>
<evidence type="ECO:0000256" key="1">
    <source>
        <dbReference type="SAM" id="MobiDB-lite"/>
    </source>
</evidence>
<dbReference type="AlphaFoldDB" id="A0A843XCC1"/>
<feature type="region of interest" description="Disordered" evidence="1">
    <location>
        <begin position="177"/>
        <end position="196"/>
    </location>
</feature>
<organism evidence="3 4">
    <name type="scientific">Colocasia esculenta</name>
    <name type="common">Wild taro</name>
    <name type="synonym">Arum esculentum</name>
    <dbReference type="NCBI Taxonomy" id="4460"/>
    <lineage>
        <taxon>Eukaryota</taxon>
        <taxon>Viridiplantae</taxon>
        <taxon>Streptophyta</taxon>
        <taxon>Embryophyta</taxon>
        <taxon>Tracheophyta</taxon>
        <taxon>Spermatophyta</taxon>
        <taxon>Magnoliopsida</taxon>
        <taxon>Liliopsida</taxon>
        <taxon>Araceae</taxon>
        <taxon>Aroideae</taxon>
        <taxon>Colocasieae</taxon>
        <taxon>Colocasia</taxon>
    </lineage>
</organism>
<feature type="compositionally biased region" description="Polar residues" evidence="1">
    <location>
        <begin position="21"/>
        <end position="30"/>
    </location>
</feature>
<dbReference type="Proteomes" id="UP000652761">
    <property type="component" value="Unassembled WGS sequence"/>
</dbReference>
<feature type="region of interest" description="Disordered" evidence="1">
    <location>
        <begin position="70"/>
        <end position="126"/>
    </location>
</feature>
<gene>
    <name evidence="3" type="ORF">Taro_049837</name>
</gene>
<feature type="domain" description="Putative plant transposon protein" evidence="2">
    <location>
        <begin position="309"/>
        <end position="456"/>
    </location>
</feature>